<dbReference type="Proteomes" id="UP000694409">
    <property type="component" value="Unassembled WGS sequence"/>
</dbReference>
<proteinExistence type="predicted"/>
<dbReference type="InterPro" id="IPR000164">
    <property type="entry name" value="Histone_H3/CENP-A"/>
</dbReference>
<sequence>MARTKQTARKSTGGKAPRKQLATKASPPASPHMSPRSWGTQLPLPRGAAVCSSTHYHIALAGPEPRPVGTLAARNAPKPAASQALQQHHGSVHALASPKAASSFLGILLGLKGGGEMLFIVKSHKGIPAVLNNTLMFH</sequence>
<dbReference type="PRINTS" id="PR00622">
    <property type="entry name" value="HISTONEH3"/>
</dbReference>
<dbReference type="AlphaFoldDB" id="A0A8C9MGR8"/>
<keyword evidence="3" id="KW-1185">Reference proteome</keyword>
<reference evidence="2" key="1">
    <citation type="submission" date="2025-08" db="UniProtKB">
        <authorList>
            <consortium name="Ensembl"/>
        </authorList>
    </citation>
    <scope>IDENTIFICATION</scope>
</reference>
<feature type="region of interest" description="Disordered" evidence="1">
    <location>
        <begin position="1"/>
        <end position="43"/>
    </location>
</feature>
<evidence type="ECO:0000313" key="3">
    <source>
        <dbReference type="Proteomes" id="UP000694409"/>
    </source>
</evidence>
<accession>A0A8C9MGR8</accession>
<dbReference type="GO" id="GO:0003677">
    <property type="term" value="F:DNA binding"/>
    <property type="evidence" value="ECO:0007669"/>
    <property type="project" value="InterPro"/>
</dbReference>
<protein>
    <submittedName>
        <fullName evidence="2">Uncharacterized protein</fullName>
    </submittedName>
</protein>
<dbReference type="GO" id="GO:0030527">
    <property type="term" value="F:structural constituent of chromatin"/>
    <property type="evidence" value="ECO:0007669"/>
    <property type="project" value="InterPro"/>
</dbReference>
<dbReference type="Ensembl" id="ENSSCAT00000003750.1">
    <property type="protein sequence ID" value="ENSSCAP00000003206.1"/>
    <property type="gene ID" value="ENSSCAG00000002720.1"/>
</dbReference>
<evidence type="ECO:0000256" key="1">
    <source>
        <dbReference type="SAM" id="MobiDB-lite"/>
    </source>
</evidence>
<dbReference type="GO" id="GO:0000786">
    <property type="term" value="C:nucleosome"/>
    <property type="evidence" value="ECO:0007669"/>
    <property type="project" value="InterPro"/>
</dbReference>
<dbReference type="PROSITE" id="PS00322">
    <property type="entry name" value="HISTONE_H3_1"/>
    <property type="match status" value="1"/>
</dbReference>
<reference evidence="2" key="2">
    <citation type="submission" date="2025-09" db="UniProtKB">
        <authorList>
            <consortium name="Ensembl"/>
        </authorList>
    </citation>
    <scope>IDENTIFICATION</scope>
</reference>
<organism evidence="2 3">
    <name type="scientific">Serinus canaria</name>
    <name type="common">Island canary</name>
    <name type="synonym">Fringilla canaria</name>
    <dbReference type="NCBI Taxonomy" id="9135"/>
    <lineage>
        <taxon>Eukaryota</taxon>
        <taxon>Metazoa</taxon>
        <taxon>Chordata</taxon>
        <taxon>Craniata</taxon>
        <taxon>Vertebrata</taxon>
        <taxon>Euteleostomi</taxon>
        <taxon>Archelosauria</taxon>
        <taxon>Archosauria</taxon>
        <taxon>Dinosauria</taxon>
        <taxon>Saurischia</taxon>
        <taxon>Theropoda</taxon>
        <taxon>Coelurosauria</taxon>
        <taxon>Aves</taxon>
        <taxon>Neognathae</taxon>
        <taxon>Neoaves</taxon>
        <taxon>Telluraves</taxon>
        <taxon>Australaves</taxon>
        <taxon>Passeriformes</taxon>
        <taxon>Passeroidea</taxon>
        <taxon>Fringillidae</taxon>
        <taxon>Carduelinae</taxon>
        <taxon>Serinus</taxon>
    </lineage>
</organism>
<name>A0A8C9MGR8_SERCA</name>
<evidence type="ECO:0000313" key="2">
    <source>
        <dbReference type="Ensembl" id="ENSSCAP00000003206.1"/>
    </source>
</evidence>